<dbReference type="FunFam" id="2.10.70.10:FF:000014">
    <property type="entry name" value="Membrane cofactor protein"/>
    <property type="match status" value="1"/>
</dbReference>
<gene>
    <name evidence="10" type="primary">C4BPA</name>
    <name evidence="10" type="ORF">AMEX_G16057</name>
</gene>
<name>A0A8T2LAQ5_ASTMX</name>
<evidence type="ECO:0000256" key="6">
    <source>
        <dbReference type="PROSITE-ProRule" id="PRU00302"/>
    </source>
</evidence>
<feature type="domain" description="Sushi" evidence="9">
    <location>
        <begin position="341"/>
        <end position="401"/>
    </location>
</feature>
<feature type="domain" description="Sushi" evidence="9">
    <location>
        <begin position="281"/>
        <end position="340"/>
    </location>
</feature>
<keyword evidence="7" id="KW-0812">Transmembrane</keyword>
<keyword evidence="1 6" id="KW-0768">Sushi</keyword>
<organism evidence="10 11">
    <name type="scientific">Astyanax mexicanus</name>
    <name type="common">Blind cave fish</name>
    <name type="synonym">Astyanax fasciatus mexicanus</name>
    <dbReference type="NCBI Taxonomy" id="7994"/>
    <lineage>
        <taxon>Eukaryota</taxon>
        <taxon>Metazoa</taxon>
        <taxon>Chordata</taxon>
        <taxon>Craniata</taxon>
        <taxon>Vertebrata</taxon>
        <taxon>Euteleostomi</taxon>
        <taxon>Actinopterygii</taxon>
        <taxon>Neopterygii</taxon>
        <taxon>Teleostei</taxon>
        <taxon>Ostariophysi</taxon>
        <taxon>Characiformes</taxon>
        <taxon>Characoidei</taxon>
        <taxon>Acestrorhamphidae</taxon>
        <taxon>Acestrorhamphinae</taxon>
        <taxon>Astyanax</taxon>
    </lineage>
</organism>
<dbReference type="SUPFAM" id="SSF57535">
    <property type="entry name" value="Complement control module/SCR domain"/>
    <property type="match status" value="8"/>
</dbReference>
<dbReference type="PANTHER" id="PTHR46393:SF7">
    <property type="entry name" value="COMPLEMENT C2"/>
    <property type="match status" value="1"/>
</dbReference>
<feature type="domain" description="Sushi" evidence="9">
    <location>
        <begin position="41"/>
        <end position="103"/>
    </location>
</feature>
<feature type="domain" description="Sushi" evidence="9">
    <location>
        <begin position="162"/>
        <end position="222"/>
    </location>
</feature>
<feature type="disulfide bond" evidence="6">
    <location>
        <begin position="311"/>
        <end position="338"/>
    </location>
</feature>
<keyword evidence="3" id="KW-0677">Repeat</keyword>
<feature type="signal peptide" evidence="8">
    <location>
        <begin position="1"/>
        <end position="23"/>
    </location>
</feature>
<dbReference type="EMBL" id="JAICCE010000013">
    <property type="protein sequence ID" value="KAG9269078.1"/>
    <property type="molecule type" value="Genomic_DNA"/>
</dbReference>
<evidence type="ECO:0000256" key="5">
    <source>
        <dbReference type="ARBA" id="ARBA00023180"/>
    </source>
</evidence>
<feature type="domain" description="Sushi" evidence="9">
    <location>
        <begin position="460"/>
        <end position="520"/>
    </location>
</feature>
<evidence type="ECO:0000256" key="2">
    <source>
        <dbReference type="ARBA" id="ARBA00022729"/>
    </source>
</evidence>
<comment type="caution">
    <text evidence="6">Lacks conserved residue(s) required for the propagation of feature annotation.</text>
</comment>
<evidence type="ECO:0000256" key="4">
    <source>
        <dbReference type="ARBA" id="ARBA00023157"/>
    </source>
</evidence>
<feature type="disulfide bond" evidence="6">
    <location>
        <begin position="372"/>
        <end position="399"/>
    </location>
</feature>
<dbReference type="Gene3D" id="2.10.70.10">
    <property type="entry name" value="Complement Module, domain 1"/>
    <property type="match status" value="8"/>
</dbReference>
<sequence length="568" mass="62864">MLCNTFLLLLVLLKAVNIRGGTAVPELLATQNPPESTTTSAQCQRPTLPANVILKADSYKEIYEKDSTAKLDCALGYTRATFVSRTIKCLGGIWTETEFRCKKKSCGALKDIPNGRYLITEGIEFGAVVKAECDIGYELYGSDTRVCSHNGWSGRDLECEALKCTEVPTIANGKPEEGPYSQYEHGQSISYRCNKDFDMFGDSTITCSKDGKFQPAPPECLKISCARPEIPDATRTEGRSPYRYKSTVRYECNRGYKMNGEGYLVCQKDGWVPPPPNCTMVTCPKPSVFDNGYFSPDKELYKYEEKLTFSCKKGFRLEGASEIVCTVDEIFKPPPPRCVVVTCPTPPSISNGRINDRNLNIYNYGQTVTYSCMEGFRLRGESRLSCIETGKFHPNPPTCVRTCPGPPVIANGEFDPVLVRYDSGQAVTYSCIKGFRLQGASKVSCSEEGTFKPNPPECVETCPTPPTISNGEFDPHLKQYDQGQKVTYSCTVGYRLNGFSTIICSKGGKYHPPPPTQCELHWGAIAIFTTTPLTLLALGGALFLRNKKKSQSYSMSTFDMKPLSNKLF</sequence>
<evidence type="ECO:0000313" key="11">
    <source>
        <dbReference type="Proteomes" id="UP000752171"/>
    </source>
</evidence>
<proteinExistence type="predicted"/>
<keyword evidence="7" id="KW-0472">Membrane</keyword>
<evidence type="ECO:0000256" key="7">
    <source>
        <dbReference type="SAM" id="Phobius"/>
    </source>
</evidence>
<dbReference type="InterPro" id="IPR000436">
    <property type="entry name" value="Sushi_SCR_CCP_dom"/>
</dbReference>
<reference evidence="10 11" key="1">
    <citation type="submission" date="2021-07" db="EMBL/GenBank/DDBJ databases">
        <authorList>
            <person name="Imarazene B."/>
            <person name="Zahm M."/>
            <person name="Klopp C."/>
            <person name="Cabau C."/>
            <person name="Beille S."/>
            <person name="Jouanno E."/>
            <person name="Castinel A."/>
            <person name="Lluch J."/>
            <person name="Gil L."/>
            <person name="Kuchtly C."/>
            <person name="Lopez Roques C."/>
            <person name="Donnadieu C."/>
            <person name="Parrinello H."/>
            <person name="Journot L."/>
            <person name="Du K."/>
            <person name="Schartl M."/>
            <person name="Retaux S."/>
            <person name="Guiguen Y."/>
        </authorList>
    </citation>
    <scope>NUCLEOTIDE SEQUENCE [LARGE SCALE GENOMIC DNA]</scope>
    <source>
        <strain evidence="10">Pach_M1</strain>
        <tissue evidence="10">Testis</tissue>
    </source>
</reference>
<keyword evidence="2 8" id="KW-0732">Signal</keyword>
<dbReference type="SMART" id="SM00032">
    <property type="entry name" value="CCP"/>
    <property type="match status" value="8"/>
</dbReference>
<comment type="caution">
    <text evidence="10">The sequence shown here is derived from an EMBL/GenBank/DDBJ whole genome shotgun (WGS) entry which is preliminary data.</text>
</comment>
<dbReference type="Proteomes" id="UP000752171">
    <property type="component" value="Unassembled WGS sequence"/>
</dbReference>
<feature type="transmembrane region" description="Helical" evidence="7">
    <location>
        <begin position="520"/>
        <end position="544"/>
    </location>
</feature>
<feature type="disulfide bond" evidence="6">
    <location>
        <begin position="193"/>
        <end position="220"/>
    </location>
</feature>
<feature type="chain" id="PRO_5035793070" evidence="8">
    <location>
        <begin position="24"/>
        <end position="568"/>
    </location>
</feature>
<evidence type="ECO:0000259" key="9">
    <source>
        <dbReference type="PROSITE" id="PS50923"/>
    </source>
</evidence>
<evidence type="ECO:0000256" key="1">
    <source>
        <dbReference type="ARBA" id="ARBA00022659"/>
    </source>
</evidence>
<dbReference type="PANTHER" id="PTHR46393">
    <property type="entry name" value="SUSHI DOMAIN-CONTAINING PROTEIN"/>
    <property type="match status" value="1"/>
</dbReference>
<evidence type="ECO:0000256" key="8">
    <source>
        <dbReference type="SAM" id="SignalP"/>
    </source>
</evidence>
<keyword evidence="4 6" id="KW-1015">Disulfide bond</keyword>
<keyword evidence="7" id="KW-1133">Transmembrane helix</keyword>
<keyword evidence="5" id="KW-0325">Glycoprotein</keyword>
<feature type="domain" description="Sushi" evidence="9">
    <location>
        <begin position="223"/>
        <end position="280"/>
    </location>
</feature>
<keyword evidence="10" id="KW-0675">Receptor</keyword>
<feature type="disulfide bond" evidence="6">
    <location>
        <begin position="343"/>
        <end position="386"/>
    </location>
</feature>
<feature type="domain" description="Sushi" evidence="9">
    <location>
        <begin position="104"/>
        <end position="161"/>
    </location>
</feature>
<dbReference type="PROSITE" id="PS50923">
    <property type="entry name" value="SUSHI"/>
    <property type="match status" value="7"/>
</dbReference>
<evidence type="ECO:0000313" key="10">
    <source>
        <dbReference type="EMBL" id="KAG9269078.1"/>
    </source>
</evidence>
<protein>
    <submittedName>
        <fullName evidence="10">Complement receptor type 2-like</fullName>
    </submittedName>
</protein>
<dbReference type="InterPro" id="IPR035976">
    <property type="entry name" value="Sushi/SCR/CCP_sf"/>
</dbReference>
<dbReference type="CDD" id="cd00033">
    <property type="entry name" value="CCP"/>
    <property type="match status" value="7"/>
</dbReference>
<evidence type="ECO:0000256" key="3">
    <source>
        <dbReference type="ARBA" id="ARBA00022737"/>
    </source>
</evidence>
<dbReference type="Pfam" id="PF00084">
    <property type="entry name" value="Sushi"/>
    <property type="match status" value="7"/>
</dbReference>
<dbReference type="AlphaFoldDB" id="A0A8T2LAQ5"/>
<feature type="disulfide bond" evidence="6">
    <location>
        <begin position="164"/>
        <end position="207"/>
    </location>
</feature>
<accession>A0A8T2LAQ5</accession>